<keyword evidence="3" id="KW-1185">Reference proteome</keyword>
<feature type="compositionally biased region" description="Basic and acidic residues" evidence="1">
    <location>
        <begin position="41"/>
        <end position="51"/>
    </location>
</feature>
<dbReference type="AlphaFoldDB" id="A0A3D9SXE5"/>
<comment type="caution">
    <text evidence="2">The sequence shown here is derived from an EMBL/GenBank/DDBJ whole genome shotgun (WGS) entry which is preliminary data.</text>
</comment>
<gene>
    <name evidence="2" type="ORF">DFJ69_6183</name>
</gene>
<accession>A0A3D9SXE5</accession>
<evidence type="ECO:0000313" key="2">
    <source>
        <dbReference type="EMBL" id="REF00627.1"/>
    </source>
</evidence>
<dbReference type="Proteomes" id="UP000256661">
    <property type="component" value="Unassembled WGS sequence"/>
</dbReference>
<name>A0A3D9SXE5_9ACTN</name>
<dbReference type="EMBL" id="QTTT01000001">
    <property type="protein sequence ID" value="REF00627.1"/>
    <property type="molecule type" value="Genomic_DNA"/>
</dbReference>
<evidence type="ECO:0000313" key="3">
    <source>
        <dbReference type="Proteomes" id="UP000256661"/>
    </source>
</evidence>
<protein>
    <submittedName>
        <fullName evidence="2">Uncharacterized protein</fullName>
    </submittedName>
</protein>
<organism evidence="2 3">
    <name type="scientific">Thermomonospora umbrina</name>
    <dbReference type="NCBI Taxonomy" id="111806"/>
    <lineage>
        <taxon>Bacteria</taxon>
        <taxon>Bacillati</taxon>
        <taxon>Actinomycetota</taxon>
        <taxon>Actinomycetes</taxon>
        <taxon>Streptosporangiales</taxon>
        <taxon>Thermomonosporaceae</taxon>
        <taxon>Thermomonospora</taxon>
    </lineage>
</organism>
<reference evidence="2 3" key="1">
    <citation type="submission" date="2018-08" db="EMBL/GenBank/DDBJ databases">
        <title>Sequencing the genomes of 1000 actinobacteria strains.</title>
        <authorList>
            <person name="Klenk H.-P."/>
        </authorList>
    </citation>
    <scope>NUCLEOTIDE SEQUENCE [LARGE SCALE GENOMIC DNA]</scope>
    <source>
        <strain evidence="2 3">DSM 43927</strain>
    </source>
</reference>
<evidence type="ECO:0000256" key="1">
    <source>
        <dbReference type="SAM" id="MobiDB-lite"/>
    </source>
</evidence>
<sequence>MSRQALRAPPAMPGPRPDPEPDPVLAGVVTASVETGASPEPARRERVHARYETSAPPTVDQVITRTPGDEYRAAAARP</sequence>
<feature type="region of interest" description="Disordered" evidence="1">
    <location>
        <begin position="1"/>
        <end position="78"/>
    </location>
</feature>
<proteinExistence type="predicted"/>